<organism evidence="6 7">
    <name type="scientific">Orchesella dallaii</name>
    <dbReference type="NCBI Taxonomy" id="48710"/>
    <lineage>
        <taxon>Eukaryota</taxon>
        <taxon>Metazoa</taxon>
        <taxon>Ecdysozoa</taxon>
        <taxon>Arthropoda</taxon>
        <taxon>Hexapoda</taxon>
        <taxon>Collembola</taxon>
        <taxon>Entomobryomorpha</taxon>
        <taxon>Entomobryoidea</taxon>
        <taxon>Orchesellidae</taxon>
        <taxon>Orchesellinae</taxon>
        <taxon>Orchesella</taxon>
    </lineage>
</organism>
<keyword evidence="2 3" id="KW-0040">ANK repeat</keyword>
<keyword evidence="5" id="KW-0732">Signal</keyword>
<sequence>MPTFAADVYSLGSLFLFVLTDGQSNLNDLESLGNLEDTTNETNEVNKCVNDIRTIKRMTTDDPKSRPDTSELLTFAMLDQQWDENGLQETDAFSHTAEPLLLRFIQQIKHGNEGRNRGHSSAKSKQPSTGKTLEEEYKHKIEQIYQFLENVKQLDLEQLRQHGRLEKLKYADLCSFAQLTETAAANQILKHDESKVLHSMQNDLQAATDVDLNNRESCNSCCERESHDHESSVTPFVSNVLPCVHAEQMEKVNQFMKELMELRKQKAKISFGLFELVKSAEFYIIDHVLNTFAAPLIIEIFDDNKLSLLHMAVKYHSFNVVENLVNGRGFANVLHEPRFQKTLIHHCIEDIHTVDEDTFEQKRMMLEFLFAKDPLLIQSENNIKHTPLHIATDRVFSNGKQIDFIKMLLDAKACVNAKDEHGRTPLHLAVKDKVSENVNDILQILVDHGADPDAQDIINETFLHNAAKFVPPPAFHKIVNYLVSIEKTRSFHTPDKNGWTVLHHAASNMNGHPLDETLQLFKTHGVDFNALSNDGNSVMFRAIEFRRSEAFLRTLNQLGADWKLENHSRDTALHIAAHSDYLTAVKLLIGLGFDANQKNFDGNTPLHRAIDCCYFNYYNDTELKPSYDVVHELVINGADPNLKNNKGQSTVDIANDKFKEKKIGQDILNVLVNTHSIKTNF</sequence>
<dbReference type="SMART" id="SM00248">
    <property type="entry name" value="ANK"/>
    <property type="match status" value="8"/>
</dbReference>
<evidence type="ECO:0000256" key="3">
    <source>
        <dbReference type="PROSITE-ProRule" id="PRU00023"/>
    </source>
</evidence>
<dbReference type="Pfam" id="PF12796">
    <property type="entry name" value="Ank_2"/>
    <property type="match status" value="2"/>
</dbReference>
<keyword evidence="1" id="KW-0677">Repeat</keyword>
<dbReference type="SUPFAM" id="SSF48403">
    <property type="entry name" value="Ankyrin repeat"/>
    <property type="match status" value="1"/>
</dbReference>
<evidence type="ECO:0000256" key="1">
    <source>
        <dbReference type="ARBA" id="ARBA00022737"/>
    </source>
</evidence>
<feature type="region of interest" description="Disordered" evidence="4">
    <location>
        <begin position="112"/>
        <end position="132"/>
    </location>
</feature>
<dbReference type="EMBL" id="CAXLJM020000096">
    <property type="protein sequence ID" value="CAL8133201.1"/>
    <property type="molecule type" value="Genomic_DNA"/>
</dbReference>
<evidence type="ECO:0000313" key="7">
    <source>
        <dbReference type="Proteomes" id="UP001642540"/>
    </source>
</evidence>
<comment type="caution">
    <text evidence="6">The sequence shown here is derived from an EMBL/GenBank/DDBJ whole genome shotgun (WGS) entry which is preliminary data.</text>
</comment>
<dbReference type="Gene3D" id="1.25.40.20">
    <property type="entry name" value="Ankyrin repeat-containing domain"/>
    <property type="match status" value="2"/>
</dbReference>
<accession>A0ABP1RQJ4</accession>
<dbReference type="Gene3D" id="1.10.510.10">
    <property type="entry name" value="Transferase(Phosphotransferase) domain 1"/>
    <property type="match status" value="1"/>
</dbReference>
<proteinExistence type="predicted"/>
<dbReference type="PROSITE" id="PS50088">
    <property type="entry name" value="ANK_REPEAT"/>
    <property type="match status" value="3"/>
</dbReference>
<dbReference type="SUPFAM" id="SSF56112">
    <property type="entry name" value="Protein kinase-like (PK-like)"/>
    <property type="match status" value="1"/>
</dbReference>
<dbReference type="InterPro" id="IPR011009">
    <property type="entry name" value="Kinase-like_dom_sf"/>
</dbReference>
<dbReference type="PANTHER" id="PTHR24198:SF165">
    <property type="entry name" value="ANKYRIN REPEAT-CONTAINING PROTEIN-RELATED"/>
    <property type="match status" value="1"/>
</dbReference>
<dbReference type="PANTHER" id="PTHR24198">
    <property type="entry name" value="ANKYRIN REPEAT AND PROTEIN KINASE DOMAIN-CONTAINING PROTEIN"/>
    <property type="match status" value="1"/>
</dbReference>
<protein>
    <submittedName>
        <fullName evidence="6">Uncharacterized protein</fullName>
    </submittedName>
</protein>
<feature type="chain" id="PRO_5046459919" evidence="5">
    <location>
        <begin position="23"/>
        <end position="681"/>
    </location>
</feature>
<feature type="repeat" description="ANK" evidence="3">
    <location>
        <begin position="601"/>
        <end position="645"/>
    </location>
</feature>
<evidence type="ECO:0000256" key="2">
    <source>
        <dbReference type="ARBA" id="ARBA00023043"/>
    </source>
</evidence>
<dbReference type="InterPro" id="IPR002110">
    <property type="entry name" value="Ankyrin_rpt"/>
</dbReference>
<keyword evidence="7" id="KW-1185">Reference proteome</keyword>
<feature type="signal peptide" evidence="5">
    <location>
        <begin position="1"/>
        <end position="22"/>
    </location>
</feature>
<name>A0ABP1RQJ4_9HEXA</name>
<feature type="repeat" description="ANK" evidence="3">
    <location>
        <begin position="568"/>
        <end position="600"/>
    </location>
</feature>
<dbReference type="PROSITE" id="PS50297">
    <property type="entry name" value="ANK_REP_REGION"/>
    <property type="match status" value="2"/>
</dbReference>
<feature type="repeat" description="ANK" evidence="3">
    <location>
        <begin position="421"/>
        <end position="457"/>
    </location>
</feature>
<dbReference type="Proteomes" id="UP001642540">
    <property type="component" value="Unassembled WGS sequence"/>
</dbReference>
<gene>
    <name evidence="6" type="ORF">ODALV1_LOCUS24960</name>
</gene>
<dbReference type="InterPro" id="IPR036770">
    <property type="entry name" value="Ankyrin_rpt-contain_sf"/>
</dbReference>
<evidence type="ECO:0000256" key="5">
    <source>
        <dbReference type="SAM" id="SignalP"/>
    </source>
</evidence>
<reference evidence="6 7" key="1">
    <citation type="submission" date="2024-08" db="EMBL/GenBank/DDBJ databases">
        <authorList>
            <person name="Cucini C."/>
            <person name="Frati F."/>
        </authorList>
    </citation>
    <scope>NUCLEOTIDE SEQUENCE [LARGE SCALE GENOMIC DNA]</scope>
</reference>
<evidence type="ECO:0000256" key="4">
    <source>
        <dbReference type="SAM" id="MobiDB-lite"/>
    </source>
</evidence>
<evidence type="ECO:0000313" key="6">
    <source>
        <dbReference type="EMBL" id="CAL8133201.1"/>
    </source>
</evidence>